<comment type="caution">
    <text evidence="1">The sequence shown here is derived from an EMBL/GenBank/DDBJ whole genome shotgun (WGS) entry which is preliminary data.</text>
</comment>
<dbReference type="Proteomes" id="UP000236893">
    <property type="component" value="Unassembled WGS sequence"/>
</dbReference>
<dbReference type="AlphaFoldDB" id="A0A2S5A165"/>
<evidence type="ECO:0000313" key="1">
    <source>
        <dbReference type="EMBL" id="POY36295.1"/>
    </source>
</evidence>
<evidence type="ECO:0008006" key="3">
    <source>
        <dbReference type="Google" id="ProtNLM"/>
    </source>
</evidence>
<reference evidence="1 2" key="1">
    <citation type="submission" date="2018-01" db="EMBL/GenBank/DDBJ databases">
        <authorList>
            <person name="Gaut B.S."/>
            <person name="Morton B.R."/>
            <person name="Clegg M.T."/>
            <person name="Duvall M.R."/>
        </authorList>
    </citation>
    <scope>NUCLEOTIDE SEQUENCE [LARGE SCALE GENOMIC DNA]</scope>
    <source>
        <strain evidence="1 2">HR-AV</strain>
    </source>
</reference>
<organism evidence="1 2">
    <name type="scientific">Solitalea longa</name>
    <dbReference type="NCBI Taxonomy" id="2079460"/>
    <lineage>
        <taxon>Bacteria</taxon>
        <taxon>Pseudomonadati</taxon>
        <taxon>Bacteroidota</taxon>
        <taxon>Sphingobacteriia</taxon>
        <taxon>Sphingobacteriales</taxon>
        <taxon>Sphingobacteriaceae</taxon>
        <taxon>Solitalea</taxon>
    </lineage>
</organism>
<evidence type="ECO:0000313" key="2">
    <source>
        <dbReference type="Proteomes" id="UP000236893"/>
    </source>
</evidence>
<protein>
    <recommendedName>
        <fullName evidence="3">Macroglobulin domain-containing protein</fullName>
    </recommendedName>
</protein>
<sequence>MIFITLHEIYLTSVKIKYLIITIVLFASVTALADDPIVDLFKLKVVKPYTQYFEQTRERVYVHTNRSEYFAGDNIWFKAYVYDALYAHPVNETSKLYVELFNPLGKLIERKILFVRNGVSNNSFHIEEDLEAGEYTLRAYTNWMRNFKDQSFYRQTIKVLNSDLQKKPILKNQKELPDVQVFPEGGSFVEGVKTRFGIKVTLPDGHGTQATGFIVNSKNDTLQTFLTNVFGLGDFTITSEGNDSCRIITQFGKGEQKEIGMPMPQKKGIGLAVNNLNESKLIVELSCNEATLSEVKDKPLCLLVHNNGNVYQCIYFNFNSTLNSCFLNPKLMGPGINYITVFNADAQPIAERLVFNKAINIKGSIDFKYQLANDSLLFEVSTADSSQKPAIANLSFSVLPAKTTGNKFKTSLYADVLLLYSLKGTVESPEYYLESNDYERRYQLDNLLLTQGWRRYNWQEITAGSTPKLRYAFESGFEINVKAINAFKNKAEAKSTFTLFSPENNLILAVEADSSGKASFKKLYLKDSSNVTINASNLEGKVKNRVIETQIVTQHLDSTIIVNSSRSFQTDSVILQNPFGGKTIKLKEVVVKAQKKKDPFEGNIFSTMDDRTITITKENYFLYNSLENLLLIEFNAFTARDGDGNLTINLGASTSGSPALIVDGFTENLTSYFDRARIEDIEAIAINRFNPKLGMNGSNGSINIITRKEPVDWWDSNNYSHLSTLLVKGYAAPVQFFQPKYVLKPETTDYQKYASVYWNPNVQTDSKGKATFKFMVPKEIKELIIRSEGISQNGTVYFVDRKINLDTDL</sequence>
<dbReference type="RefSeq" id="WP_103789213.1">
    <property type="nucleotide sequence ID" value="NZ_PQVF01000007.1"/>
</dbReference>
<accession>A0A2S5A165</accession>
<name>A0A2S5A165_9SPHI</name>
<dbReference type="Gene3D" id="2.60.40.1930">
    <property type="match status" value="1"/>
</dbReference>
<proteinExistence type="predicted"/>
<gene>
    <name evidence="1" type="ORF">C3K47_11100</name>
</gene>
<dbReference type="EMBL" id="PQVF01000007">
    <property type="protein sequence ID" value="POY36295.1"/>
    <property type="molecule type" value="Genomic_DNA"/>
</dbReference>
<keyword evidence="2" id="KW-1185">Reference proteome</keyword>